<evidence type="ECO:0000256" key="3">
    <source>
        <dbReference type="ARBA" id="ARBA00022833"/>
    </source>
</evidence>
<dbReference type="GO" id="GO:0008270">
    <property type="term" value="F:zinc ion binding"/>
    <property type="evidence" value="ECO:0007669"/>
    <property type="project" value="UniProtKB-KW"/>
</dbReference>
<keyword evidence="3" id="KW-0862">Zinc</keyword>
<dbReference type="Pfam" id="PF01753">
    <property type="entry name" value="zf-MYND"/>
    <property type="match status" value="1"/>
</dbReference>
<evidence type="ECO:0000259" key="5">
    <source>
        <dbReference type="PROSITE" id="PS50865"/>
    </source>
</evidence>
<keyword evidence="7" id="KW-1185">Reference proteome</keyword>
<dbReference type="SUPFAM" id="SSF144232">
    <property type="entry name" value="HIT/MYND zinc finger-like"/>
    <property type="match status" value="1"/>
</dbReference>
<organism evidence="6 7">
    <name type="scientific">Cryoendolithus antarcticus</name>
    <dbReference type="NCBI Taxonomy" id="1507870"/>
    <lineage>
        <taxon>Eukaryota</taxon>
        <taxon>Fungi</taxon>
        <taxon>Dikarya</taxon>
        <taxon>Ascomycota</taxon>
        <taxon>Pezizomycotina</taxon>
        <taxon>Dothideomycetes</taxon>
        <taxon>Dothideomycetidae</taxon>
        <taxon>Cladosporiales</taxon>
        <taxon>Cladosporiaceae</taxon>
        <taxon>Cryoendolithus</taxon>
    </lineage>
</organism>
<proteinExistence type="predicted"/>
<evidence type="ECO:0000256" key="2">
    <source>
        <dbReference type="ARBA" id="ARBA00022771"/>
    </source>
</evidence>
<reference evidence="7" key="1">
    <citation type="submission" date="2017-03" db="EMBL/GenBank/DDBJ databases">
        <title>Genomes of endolithic fungi from Antarctica.</title>
        <authorList>
            <person name="Coleine C."/>
            <person name="Masonjones S."/>
            <person name="Stajich J.E."/>
        </authorList>
    </citation>
    <scope>NUCLEOTIDE SEQUENCE [LARGE SCALE GENOMIC DNA]</scope>
    <source>
        <strain evidence="7">CCFEE 5527</strain>
    </source>
</reference>
<evidence type="ECO:0000313" key="7">
    <source>
        <dbReference type="Proteomes" id="UP000192596"/>
    </source>
</evidence>
<sequence>MAPQDTTCAVCREAASQKYGKCKSIIYCTAKCQKQDWSDHKLLCKQMRNMAPRPNARHIRPLYFPAIESKPCLLWVRGQPPGSKCEHLEEVDVRNLVSKEFKASKIARLGPTPKNMIVHHRTGPGHQTNVSLAAWIEEQRLEHIAPGPLLVSGHRGPGTEGDVHCDFEMKDLLFLRWYLEAPIEQDTLEFITNGGKDTTQLYRM</sequence>
<feature type="domain" description="MYND-type" evidence="5">
    <location>
        <begin position="8"/>
        <end position="44"/>
    </location>
</feature>
<keyword evidence="2 4" id="KW-0863">Zinc-finger</keyword>
<keyword evidence="1" id="KW-0479">Metal-binding</keyword>
<evidence type="ECO:0000256" key="1">
    <source>
        <dbReference type="ARBA" id="ARBA00022723"/>
    </source>
</evidence>
<comment type="caution">
    <text evidence="6">The sequence shown here is derived from an EMBL/GenBank/DDBJ whole genome shotgun (WGS) entry which is preliminary data.</text>
</comment>
<dbReference type="STRING" id="1507870.A0A1V8STM2"/>
<dbReference type="PROSITE" id="PS50865">
    <property type="entry name" value="ZF_MYND_2"/>
    <property type="match status" value="1"/>
</dbReference>
<dbReference type="EMBL" id="NAJO01000028">
    <property type="protein sequence ID" value="OQO02358.1"/>
    <property type="molecule type" value="Genomic_DNA"/>
</dbReference>
<evidence type="ECO:0000313" key="6">
    <source>
        <dbReference type="EMBL" id="OQO02358.1"/>
    </source>
</evidence>
<dbReference type="Gene3D" id="6.10.140.2220">
    <property type="match status" value="1"/>
</dbReference>
<dbReference type="InterPro" id="IPR002893">
    <property type="entry name" value="Znf_MYND"/>
</dbReference>
<gene>
    <name evidence="6" type="ORF">B0A48_11912</name>
</gene>
<dbReference type="Proteomes" id="UP000192596">
    <property type="component" value="Unassembled WGS sequence"/>
</dbReference>
<dbReference type="OrthoDB" id="3664327at2759"/>
<accession>A0A1V8STM2</accession>
<protein>
    <recommendedName>
        <fullName evidence="5">MYND-type domain-containing protein</fullName>
    </recommendedName>
</protein>
<evidence type="ECO:0000256" key="4">
    <source>
        <dbReference type="PROSITE-ProRule" id="PRU00134"/>
    </source>
</evidence>
<dbReference type="AlphaFoldDB" id="A0A1V8STM2"/>
<dbReference type="InParanoid" id="A0A1V8STM2"/>
<name>A0A1V8STM2_9PEZI</name>